<keyword evidence="11 17" id="KW-0472">Membrane</keyword>
<dbReference type="FunFam" id="3.40.50.1100:FF:000096">
    <property type="entry name" value="Related to cysteine synthase"/>
    <property type="match status" value="1"/>
</dbReference>
<evidence type="ECO:0000256" key="12">
    <source>
        <dbReference type="ARBA" id="ARBA00047931"/>
    </source>
</evidence>
<keyword evidence="5" id="KW-0808">Transferase</keyword>
<evidence type="ECO:0000313" key="19">
    <source>
        <dbReference type="EMBL" id="KAF2281173.1"/>
    </source>
</evidence>
<dbReference type="GO" id="GO:0004124">
    <property type="term" value="F:cysteine synthase activity"/>
    <property type="evidence" value="ECO:0007669"/>
    <property type="project" value="UniProtKB-EC"/>
</dbReference>
<dbReference type="PROSITE" id="PS00901">
    <property type="entry name" value="CYS_SYNTHASE"/>
    <property type="match status" value="1"/>
</dbReference>
<organism evidence="19 20">
    <name type="scientific">Westerdykella ornata</name>
    <dbReference type="NCBI Taxonomy" id="318751"/>
    <lineage>
        <taxon>Eukaryota</taxon>
        <taxon>Fungi</taxon>
        <taxon>Dikarya</taxon>
        <taxon>Ascomycota</taxon>
        <taxon>Pezizomycotina</taxon>
        <taxon>Dothideomycetes</taxon>
        <taxon>Pleosporomycetidae</taxon>
        <taxon>Pleosporales</taxon>
        <taxon>Sporormiaceae</taxon>
        <taxon>Westerdykella</taxon>
    </lineage>
</organism>
<evidence type="ECO:0000256" key="3">
    <source>
        <dbReference type="ARBA" id="ARBA00007103"/>
    </source>
</evidence>
<evidence type="ECO:0000256" key="6">
    <source>
        <dbReference type="ARBA" id="ARBA00022692"/>
    </source>
</evidence>
<evidence type="ECO:0000256" key="15">
    <source>
        <dbReference type="ARBA" id="ARBA00078545"/>
    </source>
</evidence>
<dbReference type="InterPro" id="IPR001926">
    <property type="entry name" value="TrpB-like_PALP"/>
</dbReference>
<evidence type="ECO:0000256" key="5">
    <source>
        <dbReference type="ARBA" id="ARBA00022679"/>
    </source>
</evidence>
<comment type="cofactor">
    <cofactor evidence="1">
        <name>pyridoxal 5'-phosphate</name>
        <dbReference type="ChEBI" id="CHEBI:597326"/>
    </cofactor>
</comment>
<dbReference type="Proteomes" id="UP000800097">
    <property type="component" value="Unassembled WGS sequence"/>
</dbReference>
<evidence type="ECO:0000256" key="1">
    <source>
        <dbReference type="ARBA" id="ARBA00001933"/>
    </source>
</evidence>
<evidence type="ECO:0000256" key="17">
    <source>
        <dbReference type="SAM" id="Phobius"/>
    </source>
</evidence>
<keyword evidence="9 17" id="KW-1133">Transmembrane helix</keyword>
<name>A0A6A6JYK5_WESOR</name>
<evidence type="ECO:0000313" key="20">
    <source>
        <dbReference type="Proteomes" id="UP000800097"/>
    </source>
</evidence>
<accession>A0A6A6JYK5</accession>
<evidence type="ECO:0000256" key="8">
    <source>
        <dbReference type="ARBA" id="ARBA00022898"/>
    </source>
</evidence>
<comment type="similarity">
    <text evidence="3">Belongs to the cysteine synthase/cystathionine beta-synthase family.</text>
</comment>
<evidence type="ECO:0000256" key="7">
    <source>
        <dbReference type="ARBA" id="ARBA00022787"/>
    </source>
</evidence>
<evidence type="ECO:0000256" key="13">
    <source>
        <dbReference type="ARBA" id="ARBA00072090"/>
    </source>
</evidence>
<keyword evidence="7" id="KW-1000">Mitochondrion outer membrane</keyword>
<dbReference type="GO" id="GO:0006535">
    <property type="term" value="P:cysteine biosynthetic process from serine"/>
    <property type="evidence" value="ECO:0007669"/>
    <property type="project" value="InterPro"/>
</dbReference>
<dbReference type="PANTHER" id="PTHR10314">
    <property type="entry name" value="CYSTATHIONINE BETA-SYNTHASE"/>
    <property type="match status" value="1"/>
</dbReference>
<dbReference type="Gene3D" id="3.40.50.1100">
    <property type="match status" value="2"/>
</dbReference>
<gene>
    <name evidence="19" type="ORF">EI97DRAFT_454387</name>
</gene>
<sequence>MPESTRYYTLGAFLLGVTLTGLWSAYTVKRTLGPVPERDVNELSKPQQKELLRISRIEDPHLLKKALAELERSFDRDEDIKEGIEGCIGNTPLIRIKSLSEATGCEILAKAEFLNGAGNSPKDRVALSIIQMAEEKGILTPHSGDTIYEGTVGSTGISLAAICRARGYKAHICMPDDMAIEKSELLLKLGAEVERVRPAPIVDQNQFVNLARTRAAEHTANPNKPGKGLFADQFETEANWRAHYTGTGPEIYDQTGGRLDAFVSGAGTGGTISGVALFLKKRLPQLRVVLADPPGSGLYNRVKFGVMFDPKEKEGTRRRHQVDTIVEGIGINRVTHNFEVGRELVDDAIRVTDDQAVAMARWLVENDGIFVGSSSAVNCVAATKLAKQLGPGHRIVTLLCDSGARHLSKFWANREVGGSENDVSLDQILTCKRDSSLLPREHVEQTPRKKARVE</sequence>
<keyword evidence="6 17" id="KW-0812">Transmembrane</keyword>
<dbReference type="RefSeq" id="XP_033658710.1">
    <property type="nucleotide sequence ID" value="XM_033800535.1"/>
</dbReference>
<keyword evidence="8" id="KW-0663">Pyridoxal phosphate</keyword>
<keyword evidence="10" id="KW-0496">Mitochondrion</keyword>
<dbReference type="InterPro" id="IPR050214">
    <property type="entry name" value="Cys_Synth/Cystath_Beta-Synth"/>
</dbReference>
<proteinExistence type="inferred from homology"/>
<evidence type="ECO:0000256" key="4">
    <source>
        <dbReference type="ARBA" id="ARBA00012681"/>
    </source>
</evidence>
<dbReference type="FunFam" id="3.40.50.1100:FF:000049">
    <property type="entry name" value="Cysteine synthase, putative"/>
    <property type="match status" value="1"/>
</dbReference>
<protein>
    <recommendedName>
        <fullName evidence="13">Cysteine synthase 2</fullName>
        <ecNumber evidence="4">2.5.1.47</ecNumber>
    </recommendedName>
    <alternativeName>
        <fullName evidence="15">Cysteine synthase-like protein</fullName>
    </alternativeName>
    <alternativeName>
        <fullName evidence="14">O-acetylserine (thiol)-lyase 2</fullName>
    </alternativeName>
    <alternativeName>
        <fullName evidence="16">O-acetylserine sulfhydrylase 2</fullName>
    </alternativeName>
</protein>
<dbReference type="OrthoDB" id="10259545at2759"/>
<evidence type="ECO:0000256" key="9">
    <source>
        <dbReference type="ARBA" id="ARBA00022989"/>
    </source>
</evidence>
<dbReference type="InterPro" id="IPR001216">
    <property type="entry name" value="P-phosphate_BS"/>
</dbReference>
<dbReference type="GeneID" id="54553710"/>
<dbReference type="CDD" id="cd01561">
    <property type="entry name" value="CBS_like"/>
    <property type="match status" value="1"/>
</dbReference>
<evidence type="ECO:0000256" key="14">
    <source>
        <dbReference type="ARBA" id="ARBA00078263"/>
    </source>
</evidence>
<dbReference type="InterPro" id="IPR036052">
    <property type="entry name" value="TrpB-like_PALP_sf"/>
</dbReference>
<dbReference type="SUPFAM" id="SSF53686">
    <property type="entry name" value="Tryptophan synthase beta subunit-like PLP-dependent enzymes"/>
    <property type="match status" value="1"/>
</dbReference>
<evidence type="ECO:0000256" key="11">
    <source>
        <dbReference type="ARBA" id="ARBA00023136"/>
    </source>
</evidence>
<comment type="subcellular location">
    <subcellularLocation>
        <location evidence="2">Mitochondrion outer membrane</location>
        <topology evidence="2">Single-pass membrane protein</topology>
    </subcellularLocation>
</comment>
<dbReference type="GO" id="GO:0005741">
    <property type="term" value="C:mitochondrial outer membrane"/>
    <property type="evidence" value="ECO:0007669"/>
    <property type="project" value="UniProtKB-SubCell"/>
</dbReference>
<dbReference type="AlphaFoldDB" id="A0A6A6JYK5"/>
<keyword evidence="20" id="KW-1185">Reference proteome</keyword>
<reference evidence="19" key="1">
    <citation type="journal article" date="2020" name="Stud. Mycol.">
        <title>101 Dothideomycetes genomes: a test case for predicting lifestyles and emergence of pathogens.</title>
        <authorList>
            <person name="Haridas S."/>
            <person name="Albert R."/>
            <person name="Binder M."/>
            <person name="Bloem J."/>
            <person name="Labutti K."/>
            <person name="Salamov A."/>
            <person name="Andreopoulos B."/>
            <person name="Baker S."/>
            <person name="Barry K."/>
            <person name="Bills G."/>
            <person name="Bluhm B."/>
            <person name="Cannon C."/>
            <person name="Castanera R."/>
            <person name="Culley D."/>
            <person name="Daum C."/>
            <person name="Ezra D."/>
            <person name="Gonzalez J."/>
            <person name="Henrissat B."/>
            <person name="Kuo A."/>
            <person name="Liang C."/>
            <person name="Lipzen A."/>
            <person name="Lutzoni F."/>
            <person name="Magnuson J."/>
            <person name="Mondo S."/>
            <person name="Nolan M."/>
            <person name="Ohm R."/>
            <person name="Pangilinan J."/>
            <person name="Park H.-J."/>
            <person name="Ramirez L."/>
            <person name="Alfaro M."/>
            <person name="Sun H."/>
            <person name="Tritt A."/>
            <person name="Yoshinaga Y."/>
            <person name="Zwiers L.-H."/>
            <person name="Turgeon B."/>
            <person name="Goodwin S."/>
            <person name="Spatafora J."/>
            <person name="Crous P."/>
            <person name="Grigoriev I."/>
        </authorList>
    </citation>
    <scope>NUCLEOTIDE SEQUENCE</scope>
    <source>
        <strain evidence="19">CBS 379.55</strain>
    </source>
</reference>
<dbReference type="Pfam" id="PF00291">
    <property type="entry name" value="PALP"/>
    <property type="match status" value="1"/>
</dbReference>
<evidence type="ECO:0000256" key="2">
    <source>
        <dbReference type="ARBA" id="ARBA00004572"/>
    </source>
</evidence>
<evidence type="ECO:0000259" key="18">
    <source>
        <dbReference type="Pfam" id="PF00291"/>
    </source>
</evidence>
<feature type="transmembrane region" description="Helical" evidence="17">
    <location>
        <begin position="7"/>
        <end position="26"/>
    </location>
</feature>
<dbReference type="EMBL" id="ML986484">
    <property type="protein sequence ID" value="KAF2281173.1"/>
    <property type="molecule type" value="Genomic_DNA"/>
</dbReference>
<comment type="catalytic activity">
    <reaction evidence="12">
        <text>O-acetyl-L-serine + hydrogen sulfide = L-cysteine + acetate</text>
        <dbReference type="Rhea" id="RHEA:14829"/>
        <dbReference type="ChEBI" id="CHEBI:29919"/>
        <dbReference type="ChEBI" id="CHEBI:30089"/>
        <dbReference type="ChEBI" id="CHEBI:35235"/>
        <dbReference type="ChEBI" id="CHEBI:58340"/>
        <dbReference type="EC" id="2.5.1.47"/>
    </reaction>
</comment>
<feature type="domain" description="Tryptophan synthase beta chain-like PALP" evidence="18">
    <location>
        <begin position="85"/>
        <end position="401"/>
    </location>
</feature>
<evidence type="ECO:0000256" key="16">
    <source>
        <dbReference type="ARBA" id="ARBA00079149"/>
    </source>
</evidence>
<evidence type="ECO:0000256" key="10">
    <source>
        <dbReference type="ARBA" id="ARBA00023128"/>
    </source>
</evidence>
<dbReference type="EC" id="2.5.1.47" evidence="4"/>